<evidence type="ECO:0000313" key="7">
    <source>
        <dbReference type="Proteomes" id="UP000749559"/>
    </source>
</evidence>
<feature type="compositionally biased region" description="Polar residues" evidence="4">
    <location>
        <begin position="175"/>
        <end position="185"/>
    </location>
</feature>
<accession>A0A8S4PFU5</accession>
<feature type="chain" id="PRO_5035846026" evidence="5">
    <location>
        <begin position="19"/>
        <end position="185"/>
    </location>
</feature>
<evidence type="ECO:0000256" key="2">
    <source>
        <dbReference type="ARBA" id="ARBA00022737"/>
    </source>
</evidence>
<dbReference type="Gene3D" id="1.10.238.10">
    <property type="entry name" value="EF-hand"/>
    <property type="match status" value="1"/>
</dbReference>
<feature type="signal peptide" evidence="5">
    <location>
        <begin position="1"/>
        <end position="18"/>
    </location>
</feature>
<dbReference type="PROSITE" id="PS00018">
    <property type="entry name" value="EF_HAND_1"/>
    <property type="match status" value="2"/>
</dbReference>
<dbReference type="PANTHER" id="PTHR23104:SF17">
    <property type="entry name" value="EF-HAND DOMAIN-CONTAINING PROTEIN"/>
    <property type="match status" value="1"/>
</dbReference>
<protein>
    <submittedName>
        <fullName evidence="6">Uncharacterized protein</fullName>
    </submittedName>
</protein>
<dbReference type="InterPro" id="IPR018247">
    <property type="entry name" value="EF_Hand_1_Ca_BS"/>
</dbReference>
<sequence>MVQYQLFVMLGLIVIIRSHDHHSNPDLDPDDPGSVEKVLQDTEHMKEHYGGKMDKVDWTKMTNNERLFHFFKINDHDENNKLDGLELWKGYNHWMGDFSKPKTSLQGEEREAFYEKLANNRFKSIQRIVDNFLDEDQNDDGYLTFAEYVRAQEVMRSNYKAKTTYGDRSDPYNDHNPNTNVKRNV</sequence>
<organism evidence="6 7">
    <name type="scientific">Owenia fusiformis</name>
    <name type="common">Polychaete worm</name>
    <dbReference type="NCBI Taxonomy" id="6347"/>
    <lineage>
        <taxon>Eukaryota</taxon>
        <taxon>Metazoa</taxon>
        <taxon>Spiralia</taxon>
        <taxon>Lophotrochozoa</taxon>
        <taxon>Annelida</taxon>
        <taxon>Polychaeta</taxon>
        <taxon>Sedentaria</taxon>
        <taxon>Canalipalpata</taxon>
        <taxon>Sabellida</taxon>
        <taxon>Oweniida</taxon>
        <taxon>Oweniidae</taxon>
        <taxon>Owenia</taxon>
    </lineage>
</organism>
<keyword evidence="7" id="KW-1185">Reference proteome</keyword>
<evidence type="ECO:0000256" key="1">
    <source>
        <dbReference type="ARBA" id="ARBA00022729"/>
    </source>
</evidence>
<evidence type="ECO:0000256" key="3">
    <source>
        <dbReference type="ARBA" id="ARBA00022837"/>
    </source>
</evidence>
<dbReference type="InterPro" id="IPR011992">
    <property type="entry name" value="EF-hand-dom_pair"/>
</dbReference>
<name>A0A8S4PFU5_OWEFU</name>
<dbReference type="SUPFAM" id="SSF47473">
    <property type="entry name" value="EF-hand"/>
    <property type="match status" value="1"/>
</dbReference>
<gene>
    <name evidence="6" type="ORF">OFUS_LOCUS18162</name>
</gene>
<evidence type="ECO:0000256" key="4">
    <source>
        <dbReference type="SAM" id="MobiDB-lite"/>
    </source>
</evidence>
<dbReference type="InterPro" id="IPR052110">
    <property type="entry name" value="MCFD2-like"/>
</dbReference>
<dbReference type="EMBL" id="CAIIXF020000008">
    <property type="protein sequence ID" value="CAH1793296.1"/>
    <property type="molecule type" value="Genomic_DNA"/>
</dbReference>
<dbReference type="PANTHER" id="PTHR23104">
    <property type="entry name" value="MULTIPLE COAGULATION FACTOR DEFICIENCY PROTEIN 2 NEURAL STEM CELL DERIVED NEURONAL SURVIVAL PROTEIN"/>
    <property type="match status" value="1"/>
</dbReference>
<comment type="caution">
    <text evidence="6">The sequence shown here is derived from an EMBL/GenBank/DDBJ whole genome shotgun (WGS) entry which is preliminary data.</text>
</comment>
<keyword evidence="3" id="KW-0106">Calcium</keyword>
<proteinExistence type="predicted"/>
<keyword evidence="2" id="KW-0677">Repeat</keyword>
<dbReference type="Proteomes" id="UP000749559">
    <property type="component" value="Unassembled WGS sequence"/>
</dbReference>
<dbReference type="OrthoDB" id="289247at2759"/>
<evidence type="ECO:0000256" key="5">
    <source>
        <dbReference type="SAM" id="SignalP"/>
    </source>
</evidence>
<dbReference type="AlphaFoldDB" id="A0A8S4PFU5"/>
<keyword evidence="1 5" id="KW-0732">Signal</keyword>
<reference evidence="6" key="1">
    <citation type="submission" date="2022-03" db="EMBL/GenBank/DDBJ databases">
        <authorList>
            <person name="Martin C."/>
        </authorList>
    </citation>
    <scope>NUCLEOTIDE SEQUENCE</scope>
</reference>
<feature type="region of interest" description="Disordered" evidence="4">
    <location>
        <begin position="163"/>
        <end position="185"/>
    </location>
</feature>
<evidence type="ECO:0000313" key="6">
    <source>
        <dbReference type="EMBL" id="CAH1793296.1"/>
    </source>
</evidence>